<dbReference type="PANTHER" id="PTHR12862:SF0">
    <property type="entry name" value="N-ACETYL-D-GLUCOSAMINE KINASE"/>
    <property type="match status" value="1"/>
</dbReference>
<evidence type="ECO:0000256" key="3">
    <source>
        <dbReference type="ARBA" id="ARBA00014974"/>
    </source>
</evidence>
<evidence type="ECO:0000256" key="4">
    <source>
        <dbReference type="ARBA" id="ARBA00031123"/>
    </source>
</evidence>
<feature type="domain" description="ATPase BadF/BadG/BcrA/BcrD type" evidence="5">
    <location>
        <begin position="11"/>
        <end position="285"/>
    </location>
</feature>
<dbReference type="CDD" id="cd24078">
    <property type="entry name" value="ASKHA_NBD_NAGK_meta"/>
    <property type="match status" value="1"/>
</dbReference>
<dbReference type="SUPFAM" id="SSF53067">
    <property type="entry name" value="Actin-like ATPase domain"/>
    <property type="match status" value="2"/>
</dbReference>
<dbReference type="GO" id="GO:0045127">
    <property type="term" value="F:N-acetylglucosamine kinase activity"/>
    <property type="evidence" value="ECO:0007669"/>
    <property type="project" value="UniProtKB-EC"/>
</dbReference>
<comment type="caution">
    <text evidence="6">The sequence shown here is derived from an EMBL/GenBank/DDBJ whole genome shotgun (WGS) entry which is preliminary data.</text>
</comment>
<evidence type="ECO:0000313" key="6">
    <source>
        <dbReference type="EMBL" id="KAK7484940.1"/>
    </source>
</evidence>
<dbReference type="EMBL" id="JACVVK020000202">
    <property type="protein sequence ID" value="KAK7484940.1"/>
    <property type="molecule type" value="Genomic_DNA"/>
</dbReference>
<dbReference type="Proteomes" id="UP001519460">
    <property type="component" value="Unassembled WGS sequence"/>
</dbReference>
<keyword evidence="7" id="KW-1185">Reference proteome</keyword>
<sequence length="345" mass="36615">MADQQFEYFGGVEGGATQSKMVLIRSDGKVLAWSESGCTNQYLIGLDECVKRINQMVADAKSTAGVAADLPLTGLGLSLSGGDEKKAQKEIIDAIKAQYPNLAKTIFIGSDTHGSLATALPLGGVVLISGTGSNCQLINPDDSAFRCGGWGHLIGDEGSGYWIAQRALKIYFDHEDNLIPSAHDVTFVKKAMQEYFGIEERAGLLPFLYSKFEKSKIAGFCKILADAAIKQGEPLCCAVFSDAGKVLAEHILAVAPKMDKKLLSQDGGLHVVCVGSVFKSWQVLRPGFEAAMKARGPSVGISNITLLTLQTSAAIGATALGARAANVKLPLDYAANVQTFYNGKF</sequence>
<evidence type="ECO:0000256" key="2">
    <source>
        <dbReference type="ARBA" id="ARBA00012122"/>
    </source>
</evidence>
<evidence type="ECO:0000259" key="5">
    <source>
        <dbReference type="Pfam" id="PF01869"/>
    </source>
</evidence>
<evidence type="ECO:0000313" key="7">
    <source>
        <dbReference type="Proteomes" id="UP001519460"/>
    </source>
</evidence>
<dbReference type="InterPro" id="IPR039758">
    <property type="entry name" value="NAGK-like"/>
</dbReference>
<organism evidence="6 7">
    <name type="scientific">Batillaria attramentaria</name>
    <dbReference type="NCBI Taxonomy" id="370345"/>
    <lineage>
        <taxon>Eukaryota</taxon>
        <taxon>Metazoa</taxon>
        <taxon>Spiralia</taxon>
        <taxon>Lophotrochozoa</taxon>
        <taxon>Mollusca</taxon>
        <taxon>Gastropoda</taxon>
        <taxon>Caenogastropoda</taxon>
        <taxon>Sorbeoconcha</taxon>
        <taxon>Cerithioidea</taxon>
        <taxon>Batillariidae</taxon>
        <taxon>Batillaria</taxon>
    </lineage>
</organism>
<dbReference type="EC" id="2.7.1.59" evidence="2"/>
<evidence type="ECO:0000256" key="1">
    <source>
        <dbReference type="ARBA" id="ARBA00006198"/>
    </source>
</evidence>
<dbReference type="InterPro" id="IPR043129">
    <property type="entry name" value="ATPase_NBD"/>
</dbReference>
<dbReference type="Gene3D" id="3.30.420.40">
    <property type="match status" value="1"/>
</dbReference>
<protein>
    <recommendedName>
        <fullName evidence="3">N-acetyl-D-glucosamine kinase</fullName>
        <ecNumber evidence="2">2.7.1.59</ecNumber>
    </recommendedName>
    <alternativeName>
        <fullName evidence="4">GlcNAc kinase</fullName>
    </alternativeName>
</protein>
<reference evidence="6 7" key="1">
    <citation type="journal article" date="2023" name="Sci. Data">
        <title>Genome assembly of the Korean intertidal mud-creeper Batillaria attramentaria.</title>
        <authorList>
            <person name="Patra A.K."/>
            <person name="Ho P.T."/>
            <person name="Jun S."/>
            <person name="Lee S.J."/>
            <person name="Kim Y."/>
            <person name="Won Y.J."/>
        </authorList>
    </citation>
    <scope>NUCLEOTIDE SEQUENCE [LARGE SCALE GENOMIC DNA]</scope>
    <source>
        <strain evidence="6">Wonlab-2016</strain>
    </source>
</reference>
<accession>A0ABD0KD79</accession>
<proteinExistence type="inferred from homology"/>
<dbReference type="AlphaFoldDB" id="A0ABD0KD79"/>
<dbReference type="InterPro" id="IPR002731">
    <property type="entry name" value="ATPase_BadF"/>
</dbReference>
<dbReference type="Pfam" id="PF01869">
    <property type="entry name" value="BcrAD_BadFG"/>
    <property type="match status" value="1"/>
</dbReference>
<dbReference type="PANTHER" id="PTHR12862">
    <property type="entry name" value="BADF TYPE ATPASE DOMAIN-CONTAINING PROTEIN"/>
    <property type="match status" value="1"/>
</dbReference>
<gene>
    <name evidence="6" type="ORF">BaRGS_00023860</name>
</gene>
<name>A0ABD0KD79_9CAEN</name>
<comment type="similarity">
    <text evidence="1">Belongs to the eukaryotic-type N-acetylglucosamine kinase family.</text>
</comment>